<evidence type="ECO:0000313" key="3">
    <source>
        <dbReference type="Proteomes" id="UP000284416"/>
    </source>
</evidence>
<gene>
    <name evidence="2" type="ORF">D1B31_21470</name>
</gene>
<evidence type="ECO:0000313" key="2">
    <source>
        <dbReference type="EMBL" id="RHW32114.1"/>
    </source>
</evidence>
<evidence type="ECO:0000259" key="1">
    <source>
        <dbReference type="Pfam" id="PF00534"/>
    </source>
</evidence>
<dbReference type="SUPFAM" id="SSF53756">
    <property type="entry name" value="UDP-Glycosyltransferase/glycogen phosphorylase"/>
    <property type="match status" value="1"/>
</dbReference>
<organism evidence="2 3">
    <name type="scientific">Neobacillus notoginsengisoli</name>
    <dbReference type="NCBI Taxonomy" id="1578198"/>
    <lineage>
        <taxon>Bacteria</taxon>
        <taxon>Bacillati</taxon>
        <taxon>Bacillota</taxon>
        <taxon>Bacilli</taxon>
        <taxon>Bacillales</taxon>
        <taxon>Bacillaceae</taxon>
        <taxon>Neobacillus</taxon>
    </lineage>
</organism>
<dbReference type="Gene3D" id="3.40.50.2000">
    <property type="entry name" value="Glycogen Phosphorylase B"/>
    <property type="match status" value="2"/>
</dbReference>
<dbReference type="GO" id="GO:0016757">
    <property type="term" value="F:glycosyltransferase activity"/>
    <property type="evidence" value="ECO:0007669"/>
    <property type="project" value="InterPro"/>
</dbReference>
<protein>
    <submittedName>
        <fullName evidence="2">Glycosyltransferase WbuB</fullName>
    </submittedName>
</protein>
<dbReference type="InterPro" id="IPR001296">
    <property type="entry name" value="Glyco_trans_1"/>
</dbReference>
<dbReference type="Proteomes" id="UP000284416">
    <property type="component" value="Unassembled WGS sequence"/>
</dbReference>
<name>A0A417YGU6_9BACI</name>
<sequence length="399" mass="45635">MKVLYIATSFPEPGKGATIYTDLAEALNEAGHEITVAVSEQAKNKQQTELKMERGFEVLRIVTGNYYDVGFIEKGITTLKIPVLMKKGISKYLGNRKFDFILFESPPVTNAGLVEWAKKKFNCPSYLMLKDIFPQNALDLGIIKEKSLLYSYFKLKEKKLLQVADFIGCMSIANKQYVIKHNPWLDPGKLEIFPNTKKLEGNIIINEFPMRDKLGIPSKACVFLFGGNMGRPQYIELLCEAIKECKDETQLFFLFIGRGTDRHKLEKAIIENDVKNALVIENLPREEYEQITKECDVGLIVLDPRFTIPNYPSRILSYMEYGKPVLAATDRSTDLKELIEDALCGMWVWSGDKESFIKEIKEISKSKSLTAMGQNGREYIEEHFNVRHSVELLENHFNE</sequence>
<dbReference type="AlphaFoldDB" id="A0A417YGU6"/>
<dbReference type="InterPro" id="IPR050194">
    <property type="entry name" value="Glycosyltransferase_grp1"/>
</dbReference>
<dbReference type="RefSeq" id="WP_118924328.1">
    <property type="nucleotide sequence ID" value="NZ_QWEG01000020.1"/>
</dbReference>
<dbReference type="PANTHER" id="PTHR45947">
    <property type="entry name" value="SULFOQUINOVOSYL TRANSFERASE SQD2"/>
    <property type="match status" value="1"/>
</dbReference>
<reference evidence="2 3" key="1">
    <citation type="journal article" date="2017" name="Int. J. Syst. Evol. Microbiol.">
        <title>Bacillus notoginsengisoli sp. nov., a novel bacterium isolated from the rhizosphere of Panax notoginseng.</title>
        <authorList>
            <person name="Zhang M.Y."/>
            <person name="Cheng J."/>
            <person name="Cai Y."/>
            <person name="Zhang T.Y."/>
            <person name="Wu Y.Y."/>
            <person name="Manikprabhu D."/>
            <person name="Li W.J."/>
            <person name="Zhang Y.X."/>
        </authorList>
    </citation>
    <scope>NUCLEOTIDE SEQUENCE [LARGE SCALE GENOMIC DNA]</scope>
    <source>
        <strain evidence="2 3">JCM 30743</strain>
    </source>
</reference>
<feature type="domain" description="Glycosyl transferase family 1" evidence="1">
    <location>
        <begin position="210"/>
        <end position="378"/>
    </location>
</feature>
<proteinExistence type="predicted"/>
<dbReference type="PANTHER" id="PTHR45947:SF3">
    <property type="entry name" value="SULFOQUINOVOSYL TRANSFERASE SQD2"/>
    <property type="match status" value="1"/>
</dbReference>
<dbReference type="CDD" id="cd03794">
    <property type="entry name" value="GT4_WbuB-like"/>
    <property type="match status" value="1"/>
</dbReference>
<keyword evidence="3" id="KW-1185">Reference proteome</keyword>
<keyword evidence="2" id="KW-0808">Transferase</keyword>
<accession>A0A417YGU6</accession>
<dbReference type="EMBL" id="QWEG01000020">
    <property type="protein sequence ID" value="RHW32114.1"/>
    <property type="molecule type" value="Genomic_DNA"/>
</dbReference>
<dbReference type="OrthoDB" id="9811902at2"/>
<comment type="caution">
    <text evidence="2">The sequence shown here is derived from an EMBL/GenBank/DDBJ whole genome shotgun (WGS) entry which is preliminary data.</text>
</comment>
<dbReference type="Pfam" id="PF00534">
    <property type="entry name" value="Glycos_transf_1"/>
    <property type="match status" value="1"/>
</dbReference>